<dbReference type="InterPro" id="IPR052745">
    <property type="entry name" value="G3P_Oxidase/Oxidoreductase"/>
</dbReference>
<evidence type="ECO:0000313" key="3">
    <source>
        <dbReference type="Proteomes" id="UP000271974"/>
    </source>
</evidence>
<keyword evidence="3" id="KW-1185">Reference proteome</keyword>
<dbReference type="SUPFAM" id="SSF51905">
    <property type="entry name" value="FAD/NAD(P)-binding domain"/>
    <property type="match status" value="1"/>
</dbReference>
<dbReference type="EMBL" id="RQTK01000010">
    <property type="protein sequence ID" value="RUS91511.1"/>
    <property type="molecule type" value="Genomic_DNA"/>
</dbReference>
<dbReference type="STRING" id="188477.A0A433UCC9"/>
<dbReference type="AlphaFoldDB" id="A0A433UCC9"/>
<dbReference type="InterPro" id="IPR006076">
    <property type="entry name" value="FAD-dep_OxRdtase"/>
</dbReference>
<dbReference type="PANTHER" id="PTHR42720:SF1">
    <property type="entry name" value="GLYCEROL 3-PHOSPHATE OXIDASE"/>
    <property type="match status" value="1"/>
</dbReference>
<dbReference type="OrthoDB" id="498204at2759"/>
<dbReference type="PANTHER" id="PTHR42720">
    <property type="entry name" value="GLYCEROL-3-PHOSPHATE DEHYDROGENASE"/>
    <property type="match status" value="1"/>
</dbReference>
<sequence length="324" mass="35190">MSQELYDVAIIGGGIVGCAVLFELSSQGYNCILCEAKANIMCGASAGNSGMLHTGFDAPLGSLELQTIQECQSKIFPILEGFDIPYEKCGAHIVAWNEGEKEKLQGLQHHSEAALINNSCIVSASDIHQREPSLAAGALGALYVPDEAIVDSNLLGICFAHHAKQQKSKILTNCEVKGFRGRTLTTTQGTVKATVTINCAGLYGDSVDALAGLNNFQIKPRKGQYCVYGKDTSHLLHSMIFPVPNDRTKGTVLFRTVYNNIVMGPTAEETQCRSPPNPDTDIHRILAQRARSLLPAIHHPIGSYVGVRPATQWKDYQIKKYPHL</sequence>
<evidence type="ECO:0000259" key="1">
    <source>
        <dbReference type="Pfam" id="PF01266"/>
    </source>
</evidence>
<comment type="caution">
    <text evidence="2">The sequence shown here is derived from an EMBL/GenBank/DDBJ whole genome shotgun (WGS) entry which is preliminary data.</text>
</comment>
<dbReference type="SUPFAM" id="SSF54373">
    <property type="entry name" value="FAD-linked reductases, C-terminal domain"/>
    <property type="match status" value="1"/>
</dbReference>
<dbReference type="Proteomes" id="UP000271974">
    <property type="component" value="Unassembled WGS sequence"/>
</dbReference>
<organism evidence="2 3">
    <name type="scientific">Elysia chlorotica</name>
    <name type="common">Eastern emerald elysia</name>
    <name type="synonym">Sea slug</name>
    <dbReference type="NCBI Taxonomy" id="188477"/>
    <lineage>
        <taxon>Eukaryota</taxon>
        <taxon>Metazoa</taxon>
        <taxon>Spiralia</taxon>
        <taxon>Lophotrochozoa</taxon>
        <taxon>Mollusca</taxon>
        <taxon>Gastropoda</taxon>
        <taxon>Heterobranchia</taxon>
        <taxon>Euthyneura</taxon>
        <taxon>Panpulmonata</taxon>
        <taxon>Sacoglossa</taxon>
        <taxon>Placobranchoidea</taxon>
        <taxon>Plakobranchidae</taxon>
        <taxon>Elysia</taxon>
    </lineage>
</organism>
<feature type="domain" description="FAD dependent oxidoreductase" evidence="1">
    <location>
        <begin position="7"/>
        <end position="312"/>
    </location>
</feature>
<protein>
    <recommendedName>
        <fullName evidence="1">FAD dependent oxidoreductase domain-containing protein</fullName>
    </recommendedName>
</protein>
<reference evidence="2 3" key="1">
    <citation type="submission" date="2019-01" db="EMBL/GenBank/DDBJ databases">
        <title>A draft genome assembly of the solar-powered sea slug Elysia chlorotica.</title>
        <authorList>
            <person name="Cai H."/>
            <person name="Li Q."/>
            <person name="Fang X."/>
            <person name="Li J."/>
            <person name="Curtis N.E."/>
            <person name="Altenburger A."/>
            <person name="Shibata T."/>
            <person name="Feng M."/>
            <person name="Maeda T."/>
            <person name="Schwartz J.A."/>
            <person name="Shigenobu S."/>
            <person name="Lundholm N."/>
            <person name="Nishiyama T."/>
            <person name="Yang H."/>
            <person name="Hasebe M."/>
            <person name="Li S."/>
            <person name="Pierce S.K."/>
            <person name="Wang J."/>
        </authorList>
    </citation>
    <scope>NUCLEOTIDE SEQUENCE [LARGE SCALE GENOMIC DNA]</scope>
    <source>
        <strain evidence="2">EC2010</strain>
        <tissue evidence="2">Whole organism of an adult</tissue>
    </source>
</reference>
<proteinExistence type="predicted"/>
<dbReference type="Gene3D" id="3.30.9.10">
    <property type="entry name" value="D-Amino Acid Oxidase, subunit A, domain 2"/>
    <property type="match status" value="1"/>
</dbReference>
<evidence type="ECO:0000313" key="2">
    <source>
        <dbReference type="EMBL" id="RUS91511.1"/>
    </source>
</evidence>
<dbReference type="InterPro" id="IPR036188">
    <property type="entry name" value="FAD/NAD-bd_sf"/>
</dbReference>
<gene>
    <name evidence="2" type="ORF">EGW08_000732</name>
</gene>
<dbReference type="Gene3D" id="3.50.50.60">
    <property type="entry name" value="FAD/NAD(P)-binding domain"/>
    <property type="match status" value="1"/>
</dbReference>
<dbReference type="Pfam" id="PF01266">
    <property type="entry name" value="DAO"/>
    <property type="match status" value="1"/>
</dbReference>
<accession>A0A433UCC9</accession>
<name>A0A433UCC9_ELYCH</name>